<dbReference type="Proteomes" id="UP000543174">
    <property type="component" value="Unassembled WGS sequence"/>
</dbReference>
<sequence>MYVITCYVGKGEMRMYEFDSKEEALSQLKKLKGCSILSEVVYFNDSSVIPIAI</sequence>
<proteinExistence type="predicted"/>
<comment type="caution">
    <text evidence="1">The sequence shown here is derived from an EMBL/GenBank/DDBJ whole genome shotgun (WGS) entry which is preliminary data.</text>
</comment>
<name>A0A7W3RGF3_PRIAR</name>
<reference evidence="1" key="1">
    <citation type="submission" date="2020-08" db="EMBL/GenBank/DDBJ databases">
        <title>Functional genomics of gut bacteria from endangered species of beetles.</title>
        <authorList>
            <person name="Carlos-Shanley C."/>
        </authorList>
    </citation>
    <scope>NUCLEOTIDE SEQUENCE [LARGE SCALE GENOMIC DNA]</scope>
    <source>
        <strain evidence="1">S00060</strain>
    </source>
</reference>
<keyword evidence="2" id="KW-1185">Reference proteome</keyword>
<dbReference type="EMBL" id="JACJHT010000003">
    <property type="protein sequence ID" value="MBA9041120.1"/>
    <property type="molecule type" value="Genomic_DNA"/>
</dbReference>
<evidence type="ECO:0000313" key="2">
    <source>
        <dbReference type="Proteomes" id="UP000543174"/>
    </source>
</evidence>
<dbReference type="RefSeq" id="WP_013058488.1">
    <property type="nucleotide sequence ID" value="NZ_CP041519.1"/>
</dbReference>
<organism evidence="1 2">
    <name type="scientific">Priestia aryabhattai</name>
    <name type="common">Bacillus aryabhattai</name>
    <dbReference type="NCBI Taxonomy" id="412384"/>
    <lineage>
        <taxon>Bacteria</taxon>
        <taxon>Bacillati</taxon>
        <taxon>Bacillota</taxon>
        <taxon>Bacilli</taxon>
        <taxon>Bacillales</taxon>
        <taxon>Bacillaceae</taxon>
        <taxon>Priestia</taxon>
    </lineage>
</organism>
<gene>
    <name evidence="1" type="ORF">HNP21_004230</name>
</gene>
<protein>
    <submittedName>
        <fullName evidence="1">Uncharacterized protein</fullName>
    </submittedName>
</protein>
<dbReference type="AlphaFoldDB" id="A0A7W3RGF3"/>
<evidence type="ECO:0000313" key="1">
    <source>
        <dbReference type="EMBL" id="MBA9041120.1"/>
    </source>
</evidence>
<accession>A0A7W3RGF3</accession>
<dbReference type="GeneID" id="64149920"/>